<accession>A0A098S510</accession>
<organism evidence="2 3">
    <name type="scientific">Phaeodactylibacter xiamenensis</name>
    <dbReference type="NCBI Taxonomy" id="1524460"/>
    <lineage>
        <taxon>Bacteria</taxon>
        <taxon>Pseudomonadati</taxon>
        <taxon>Bacteroidota</taxon>
        <taxon>Saprospiria</taxon>
        <taxon>Saprospirales</taxon>
        <taxon>Haliscomenobacteraceae</taxon>
        <taxon>Phaeodactylibacter</taxon>
    </lineage>
</organism>
<dbReference type="EMBL" id="JPOS01000080">
    <property type="protein sequence ID" value="KGE86282.1"/>
    <property type="molecule type" value="Genomic_DNA"/>
</dbReference>
<dbReference type="InterPro" id="IPR011856">
    <property type="entry name" value="tRNA_endonuc-like_dom_sf"/>
</dbReference>
<evidence type="ECO:0000259" key="1">
    <source>
        <dbReference type="Pfam" id="PF10592"/>
    </source>
</evidence>
<gene>
    <name evidence="2" type="ORF">IX84_22225</name>
</gene>
<protein>
    <recommendedName>
        <fullName evidence="1">Abortive phage infection protein C-terminal domain-containing protein</fullName>
    </recommendedName>
</protein>
<dbReference type="GO" id="GO:0003676">
    <property type="term" value="F:nucleic acid binding"/>
    <property type="evidence" value="ECO:0007669"/>
    <property type="project" value="InterPro"/>
</dbReference>
<evidence type="ECO:0000313" key="3">
    <source>
        <dbReference type="Proteomes" id="UP000029736"/>
    </source>
</evidence>
<dbReference type="Pfam" id="PF10592">
    <property type="entry name" value="AIPR"/>
    <property type="match status" value="1"/>
</dbReference>
<reference evidence="2 3" key="1">
    <citation type="journal article" date="2014" name="Int. J. Syst. Evol. Microbiol.">
        <title>Phaeodactylibacter xiamenensis gen. nov., sp. nov., a member of the family Saprospiraceae isolated from the marine alga Phaeodactylum tricornutum.</title>
        <authorList>
            <person name="Chen Z.Jr."/>
            <person name="Lei X."/>
            <person name="Lai Q."/>
            <person name="Li Y."/>
            <person name="Zhang B."/>
            <person name="Zhang J."/>
            <person name="Zhang H."/>
            <person name="Yang L."/>
            <person name="Zheng W."/>
            <person name="Tian Y."/>
            <person name="Yu Z."/>
            <person name="Xu H.Jr."/>
            <person name="Zheng T."/>
        </authorList>
    </citation>
    <scope>NUCLEOTIDE SEQUENCE [LARGE SCALE GENOMIC DNA]</scope>
    <source>
        <strain evidence="2 3">KD52</strain>
    </source>
</reference>
<dbReference type="Gene3D" id="3.40.1350.10">
    <property type="match status" value="1"/>
</dbReference>
<proteinExistence type="predicted"/>
<keyword evidence="3" id="KW-1185">Reference proteome</keyword>
<sequence length="581" mass="66871">MSNKDLFLEGYIDKISSSFQVDRDTAFEIFSIAAVLDRSFQDVYDDTIIKGSKDGGIDGVYFQEQGDYYIMHVFQCKNSNSLKPNQIDKFRNDFNDIFIHGNQVGKPNVEDLIPKINEYKQLSTSGYIIDPRLYFLYSGENDNSNYAGNTQAFNAYHNVDNGFEIWDSNSIYSKISALIKAQNRRNDIRFVFTPENSNVALRDNQALYSYSIQNVRATNFRISALQLCELVEEELNSNSTYDFLFSENIRGYLGMRARANKKMSQTIDDANDAIYFPFLNNGITIICEKLSLPNGPQDGEYIIPTTNPVIVNGLQTTRVIYSKFKESPAKVRDIFLNIRLYETDDPTLIDKITDATNTQTPINFRDKVSNKDFNSWTKELFELNDIAYITKRGETFSNKLSKDGKESINSDTVIKYWYATFYEKPEIAKNSISTVLETVFDATNSNNPLNKLFDGSEESPLYSQLLIAYKIYKKVQEKKKVKRNENQFVLYADELLSYGTYKNLESNLTKVDSSSELDRAYEDAYSIVEKIVKEDIEAHNRVNKTFSFPGYFKRPKSKVDYNNKSNIIEEEDLVADLLEKK</sequence>
<dbReference type="STRING" id="1524460.IX84_22225"/>
<name>A0A098S510_9BACT</name>
<dbReference type="InterPro" id="IPR018891">
    <property type="entry name" value="AIPR_C"/>
</dbReference>
<dbReference type="OrthoDB" id="9806213at2"/>
<comment type="caution">
    <text evidence="2">The sequence shown here is derived from an EMBL/GenBank/DDBJ whole genome shotgun (WGS) entry which is preliminary data.</text>
</comment>
<evidence type="ECO:0000313" key="2">
    <source>
        <dbReference type="EMBL" id="KGE86282.1"/>
    </source>
</evidence>
<dbReference type="AlphaFoldDB" id="A0A098S510"/>
<dbReference type="RefSeq" id="WP_044225503.1">
    <property type="nucleotide sequence ID" value="NZ_JBKAGJ010000026.1"/>
</dbReference>
<dbReference type="Proteomes" id="UP000029736">
    <property type="component" value="Unassembled WGS sequence"/>
</dbReference>
<feature type="domain" description="Abortive phage infection protein C-terminal" evidence="1">
    <location>
        <begin position="245"/>
        <end position="534"/>
    </location>
</feature>